<evidence type="ECO:0000313" key="5">
    <source>
        <dbReference type="EMBL" id="MEL1263792.1"/>
    </source>
</evidence>
<protein>
    <submittedName>
        <fullName evidence="5">Alpha/beta fold hydrolase</fullName>
    </submittedName>
</protein>
<name>A0ABU9IZG7_9GAMM</name>
<dbReference type="InterPro" id="IPR051321">
    <property type="entry name" value="PHA/PHB_synthase"/>
</dbReference>
<dbReference type="PANTHER" id="PTHR36837">
    <property type="entry name" value="POLY(3-HYDROXYALKANOATE) POLYMERASE SUBUNIT PHAC"/>
    <property type="match status" value="1"/>
</dbReference>
<evidence type="ECO:0000256" key="1">
    <source>
        <dbReference type="ARBA" id="ARBA00022679"/>
    </source>
</evidence>
<accession>A0ABU9IZG7</accession>
<dbReference type="PANTHER" id="PTHR36837:SF5">
    <property type="entry name" value="POLY-3-HYDROXYBUTYRATE SYNTHASE"/>
    <property type="match status" value="1"/>
</dbReference>
<dbReference type="SUPFAM" id="SSF53474">
    <property type="entry name" value="alpha/beta-Hydrolases"/>
    <property type="match status" value="1"/>
</dbReference>
<feature type="domain" description="Poly-beta-hydroxybutyrate polymerase N-terminal" evidence="4">
    <location>
        <begin position="8"/>
        <end position="48"/>
    </location>
</feature>
<dbReference type="EMBL" id="JBBWWT010000002">
    <property type="protein sequence ID" value="MEL1263792.1"/>
    <property type="molecule type" value="Genomic_DNA"/>
</dbReference>
<dbReference type="InterPro" id="IPR022211">
    <property type="entry name" value="PHBC_N"/>
</dbReference>
<dbReference type="Pfam" id="PF07167">
    <property type="entry name" value="PhaC_N"/>
    <property type="match status" value="1"/>
</dbReference>
<dbReference type="InterPro" id="IPR010941">
    <property type="entry name" value="PhaC_N"/>
</dbReference>
<comment type="caution">
    <text evidence="5">The sequence shown here is derived from an EMBL/GenBank/DDBJ whole genome shotgun (WGS) entry which is preliminary data.</text>
</comment>
<dbReference type="GO" id="GO:0016787">
    <property type="term" value="F:hydrolase activity"/>
    <property type="evidence" value="ECO:0007669"/>
    <property type="project" value="UniProtKB-KW"/>
</dbReference>
<dbReference type="Proteomes" id="UP001459204">
    <property type="component" value="Unassembled WGS sequence"/>
</dbReference>
<evidence type="ECO:0000259" key="4">
    <source>
        <dbReference type="Pfam" id="PF12551"/>
    </source>
</evidence>
<dbReference type="Gene3D" id="3.40.50.1820">
    <property type="entry name" value="alpha/beta hydrolase"/>
    <property type="match status" value="1"/>
</dbReference>
<sequence length="578" mass="64089">MSADPQQPNPLDVEARAVLADATASMSPQSALLAWLDWVSHLAASPGKQSELATLALTQAAQLAGYLRDRVMAGPGEAHDCIEPPALDRRFAAPEWRHWPFDLWHQAFLLNERWWDAATHGVPGVDRHHENVVAFVARQWLDMFSPGNQLATNPVALKRTFEEGGANLLRGLSILADNVQRALAKRPPPGAEDFVVGRDVGITPGKVVLRNRLIELIQYTPTTAKVHPEPILIVPAWIMKYYILDLSPHNSLVKYLVDQGHTVFCVSWKNPGLEERDLGMDDYLDLGARAALDAVNAIVPGRKVHATGYCLGGTLLAIAAAAMARDGDDRLASLSLFTAQTDFTEPGELGLFIDESQVSLLEAQMQQKGYLRAEQMAGAFEMLRSYDLLWSRRVNEYLLGERRPMNDLMAWNADATRMPAKMHSQYLRRLFLDDDLSEGRYPVDGRPVSLGSLALPVFCVGTETDHVAPWRSVYKLHYLSPAEITFVLTSGGHNAGIVSEPGRPNRRYRLRTRPAGGDYIAPDEWFDATPPREGSWWPAWTDWLRARSGEPVRPPRMGAPSKGYGILGDAPGIYVLET</sequence>
<organism evidence="5 6">
    <name type="scientific">Pseudoxanthomonas putridarboris</name>
    <dbReference type="NCBI Taxonomy" id="752605"/>
    <lineage>
        <taxon>Bacteria</taxon>
        <taxon>Pseudomonadati</taxon>
        <taxon>Pseudomonadota</taxon>
        <taxon>Gammaproteobacteria</taxon>
        <taxon>Lysobacterales</taxon>
        <taxon>Lysobacteraceae</taxon>
        <taxon>Pseudoxanthomonas</taxon>
    </lineage>
</organism>
<feature type="domain" description="Poly-beta-hydroxybutyrate polymerase N-terminal" evidence="3">
    <location>
        <begin position="88"/>
        <end position="256"/>
    </location>
</feature>
<evidence type="ECO:0000256" key="2">
    <source>
        <dbReference type="ARBA" id="ARBA00023315"/>
    </source>
</evidence>
<keyword evidence="5" id="KW-0378">Hydrolase</keyword>
<dbReference type="InterPro" id="IPR029058">
    <property type="entry name" value="AB_hydrolase_fold"/>
</dbReference>
<evidence type="ECO:0000259" key="3">
    <source>
        <dbReference type="Pfam" id="PF07167"/>
    </source>
</evidence>
<keyword evidence="1" id="KW-0808">Transferase</keyword>
<proteinExistence type="predicted"/>
<evidence type="ECO:0000313" key="6">
    <source>
        <dbReference type="Proteomes" id="UP001459204"/>
    </source>
</evidence>
<dbReference type="Pfam" id="PF12551">
    <property type="entry name" value="PHBC_N"/>
    <property type="match status" value="1"/>
</dbReference>
<dbReference type="RefSeq" id="WP_341724977.1">
    <property type="nucleotide sequence ID" value="NZ_JBBWWT010000002.1"/>
</dbReference>
<keyword evidence="2" id="KW-0012">Acyltransferase</keyword>
<gene>
    <name evidence="5" type="ORF">AAD027_05310</name>
</gene>
<reference evidence="5 6" key="1">
    <citation type="submission" date="2024-04" db="EMBL/GenBank/DDBJ databases">
        <title>Draft genome sequence of Pseudoxanthomonas putridarboris WD12.</title>
        <authorList>
            <person name="Oh J."/>
        </authorList>
    </citation>
    <scope>NUCLEOTIDE SEQUENCE [LARGE SCALE GENOMIC DNA]</scope>
    <source>
        <strain evidence="5 6">WD12</strain>
    </source>
</reference>
<keyword evidence="6" id="KW-1185">Reference proteome</keyword>